<evidence type="ECO:0000313" key="1">
    <source>
        <dbReference type="EMBL" id="KAK4203015.1"/>
    </source>
</evidence>
<comment type="caution">
    <text evidence="1">The sequence shown here is derived from an EMBL/GenBank/DDBJ whole genome shotgun (WGS) entry which is preliminary data.</text>
</comment>
<protein>
    <submittedName>
        <fullName evidence="1">Uncharacterized protein</fullName>
    </submittedName>
</protein>
<proteinExistence type="predicted"/>
<reference evidence="1" key="2">
    <citation type="submission" date="2023-05" db="EMBL/GenBank/DDBJ databases">
        <authorList>
            <consortium name="Lawrence Berkeley National Laboratory"/>
            <person name="Steindorff A."/>
            <person name="Hensen N."/>
            <person name="Bonometti L."/>
            <person name="Westerberg I."/>
            <person name="Brannstrom I.O."/>
            <person name="Guillou S."/>
            <person name="Cros-Aarteil S."/>
            <person name="Calhoun S."/>
            <person name="Haridas S."/>
            <person name="Kuo A."/>
            <person name="Mondo S."/>
            <person name="Pangilinan J."/>
            <person name="Riley R."/>
            <person name="Labutti K."/>
            <person name="Andreopoulos B."/>
            <person name="Lipzen A."/>
            <person name="Chen C."/>
            <person name="Yanf M."/>
            <person name="Daum C."/>
            <person name="Ng V."/>
            <person name="Clum A."/>
            <person name="Ohm R."/>
            <person name="Martin F."/>
            <person name="Silar P."/>
            <person name="Natvig D."/>
            <person name="Lalanne C."/>
            <person name="Gautier V."/>
            <person name="Ament-Velasquez S.L."/>
            <person name="Kruys A."/>
            <person name="Hutchinson M.I."/>
            <person name="Powell A.J."/>
            <person name="Barry K."/>
            <person name="Miller A.N."/>
            <person name="Grigoriev I.V."/>
            <person name="Debuchy R."/>
            <person name="Gladieux P."/>
            <person name="Thoren M.H."/>
            <person name="Johannesson H."/>
        </authorList>
    </citation>
    <scope>NUCLEOTIDE SEQUENCE</scope>
    <source>
        <strain evidence="1">CBS 315.58</strain>
    </source>
</reference>
<accession>A0AAN6XPI5</accession>
<sequence length="232" mass="26320">MKSPSTIVCARAPGPDACLPCLESFRLAEDEATCVEELFSGEKACRREYPHPSGLNLLWKDCLTPACVTSREGCLPWIVLCPETEPDDETVVASLRKELVHLVADLIAKFTQAARFTRMDPDHDKNDLIHNRQTLAAAQNPLPAQEDIEVDVFVAIKKRQELRLLPQDSGYPCWLVAKRDFCVRARLFLCRPEIVSGFELIVDVPILSGESHEDNVKEFLREYFPLKEIWIE</sequence>
<dbReference type="AlphaFoldDB" id="A0AAN6XPI5"/>
<keyword evidence="2" id="KW-1185">Reference proteome</keyword>
<organism evidence="1 2">
    <name type="scientific">Triangularia verruculosa</name>
    <dbReference type="NCBI Taxonomy" id="2587418"/>
    <lineage>
        <taxon>Eukaryota</taxon>
        <taxon>Fungi</taxon>
        <taxon>Dikarya</taxon>
        <taxon>Ascomycota</taxon>
        <taxon>Pezizomycotina</taxon>
        <taxon>Sordariomycetes</taxon>
        <taxon>Sordariomycetidae</taxon>
        <taxon>Sordariales</taxon>
        <taxon>Podosporaceae</taxon>
        <taxon>Triangularia</taxon>
    </lineage>
</organism>
<dbReference type="Proteomes" id="UP001303160">
    <property type="component" value="Unassembled WGS sequence"/>
</dbReference>
<name>A0AAN6XPI5_9PEZI</name>
<evidence type="ECO:0000313" key="2">
    <source>
        <dbReference type="Proteomes" id="UP001303160"/>
    </source>
</evidence>
<dbReference type="EMBL" id="MU863892">
    <property type="protein sequence ID" value="KAK4203015.1"/>
    <property type="molecule type" value="Genomic_DNA"/>
</dbReference>
<reference evidence="1" key="1">
    <citation type="journal article" date="2023" name="Mol. Phylogenet. Evol.">
        <title>Genome-scale phylogeny and comparative genomics of the fungal order Sordariales.</title>
        <authorList>
            <person name="Hensen N."/>
            <person name="Bonometti L."/>
            <person name="Westerberg I."/>
            <person name="Brannstrom I.O."/>
            <person name="Guillou S."/>
            <person name="Cros-Aarteil S."/>
            <person name="Calhoun S."/>
            <person name="Haridas S."/>
            <person name="Kuo A."/>
            <person name="Mondo S."/>
            <person name="Pangilinan J."/>
            <person name="Riley R."/>
            <person name="LaButti K."/>
            <person name="Andreopoulos B."/>
            <person name="Lipzen A."/>
            <person name="Chen C."/>
            <person name="Yan M."/>
            <person name="Daum C."/>
            <person name="Ng V."/>
            <person name="Clum A."/>
            <person name="Steindorff A."/>
            <person name="Ohm R.A."/>
            <person name="Martin F."/>
            <person name="Silar P."/>
            <person name="Natvig D.O."/>
            <person name="Lalanne C."/>
            <person name="Gautier V."/>
            <person name="Ament-Velasquez S.L."/>
            <person name="Kruys A."/>
            <person name="Hutchinson M.I."/>
            <person name="Powell A.J."/>
            <person name="Barry K."/>
            <person name="Miller A.N."/>
            <person name="Grigoriev I.V."/>
            <person name="Debuchy R."/>
            <person name="Gladieux P."/>
            <person name="Hiltunen Thoren M."/>
            <person name="Johannesson H."/>
        </authorList>
    </citation>
    <scope>NUCLEOTIDE SEQUENCE</scope>
    <source>
        <strain evidence="1">CBS 315.58</strain>
    </source>
</reference>
<gene>
    <name evidence="1" type="ORF">QBC40DRAFT_304604</name>
</gene>